<organism evidence="2 3">
    <name type="scientific">Clostridium fungisolvens</name>
    <dbReference type="NCBI Taxonomy" id="1604897"/>
    <lineage>
        <taxon>Bacteria</taxon>
        <taxon>Bacillati</taxon>
        <taxon>Bacillota</taxon>
        <taxon>Clostridia</taxon>
        <taxon>Eubacteriales</taxon>
        <taxon>Clostridiaceae</taxon>
        <taxon>Clostridium</taxon>
    </lineage>
</organism>
<protein>
    <submittedName>
        <fullName evidence="2">Uncharacterized protein</fullName>
    </submittedName>
</protein>
<dbReference type="EMBL" id="BLZR01000001">
    <property type="protein sequence ID" value="GFP76532.1"/>
    <property type="molecule type" value="Genomic_DNA"/>
</dbReference>
<dbReference type="RefSeq" id="WP_183277953.1">
    <property type="nucleotide sequence ID" value="NZ_BLZR01000001.1"/>
</dbReference>
<feature type="transmembrane region" description="Helical" evidence="1">
    <location>
        <begin position="21"/>
        <end position="41"/>
    </location>
</feature>
<feature type="transmembrane region" description="Helical" evidence="1">
    <location>
        <begin position="102"/>
        <end position="121"/>
    </location>
</feature>
<evidence type="ECO:0000256" key="1">
    <source>
        <dbReference type="SAM" id="Phobius"/>
    </source>
</evidence>
<dbReference type="AlphaFoldDB" id="A0A6V8SIY7"/>
<feature type="transmembrane region" description="Helical" evidence="1">
    <location>
        <begin position="153"/>
        <end position="174"/>
    </location>
</feature>
<keyword evidence="3" id="KW-1185">Reference proteome</keyword>
<evidence type="ECO:0000313" key="2">
    <source>
        <dbReference type="EMBL" id="GFP76532.1"/>
    </source>
</evidence>
<name>A0A6V8SIY7_9CLOT</name>
<accession>A0A6V8SIY7</accession>
<proteinExistence type="predicted"/>
<reference evidence="2 3" key="1">
    <citation type="submission" date="2020-07" db="EMBL/GenBank/DDBJ databases">
        <title>A new beta-1,3-glucan-decomposing anaerobic bacterium isolated from anoxic soil subjected to biological soil disinfestation.</title>
        <authorList>
            <person name="Ueki A."/>
            <person name="Tonouchi A."/>
        </authorList>
    </citation>
    <scope>NUCLEOTIDE SEQUENCE [LARGE SCALE GENOMIC DNA]</scope>
    <source>
        <strain evidence="2 3">TW1</strain>
    </source>
</reference>
<evidence type="ECO:0000313" key="3">
    <source>
        <dbReference type="Proteomes" id="UP000580568"/>
    </source>
</evidence>
<feature type="transmembrane region" description="Helical" evidence="1">
    <location>
        <begin position="68"/>
        <end position="90"/>
    </location>
</feature>
<keyword evidence="1" id="KW-0812">Transmembrane</keyword>
<dbReference type="Proteomes" id="UP000580568">
    <property type="component" value="Unassembled WGS sequence"/>
</dbReference>
<sequence>MELQTNSKTTLTKNKGNRIALISMSIALIEVIMLAFMPIIAVDGTQYCGWKIAFYYWGKQYIYNYHEFGFNLILSSSILLPIIAVIATGIIWRKATSLKRSIFQLVVAVLLIYCGIAYLNALPLAEKTASETMFKTIYYAKNSNSYILTSYPLFNFAVCTFAAVVQIVTGILNIKAKKDN</sequence>
<keyword evidence="1" id="KW-1133">Transmembrane helix</keyword>
<keyword evidence="1" id="KW-0472">Membrane</keyword>
<gene>
    <name evidence="2" type="ORF">bsdtw1_02635</name>
</gene>
<comment type="caution">
    <text evidence="2">The sequence shown here is derived from an EMBL/GenBank/DDBJ whole genome shotgun (WGS) entry which is preliminary data.</text>
</comment>